<evidence type="ECO:0000256" key="1">
    <source>
        <dbReference type="ARBA" id="ARBA00022490"/>
    </source>
</evidence>
<comment type="subcellular location">
    <subcellularLocation>
        <location evidence="3">Cytoplasm</location>
    </subcellularLocation>
</comment>
<dbReference type="InterPro" id="IPR028989">
    <property type="entry name" value="RimP_N"/>
</dbReference>
<keyword evidence="2 3" id="KW-0690">Ribosome biogenesis</keyword>
<accession>A0A2K8U7W0</accession>
<gene>
    <name evidence="3" type="primary">rimP</name>
    <name evidence="6" type="ORF">THSYN_09365</name>
</gene>
<dbReference type="CDD" id="cd01734">
    <property type="entry name" value="YlxS_C"/>
    <property type="match status" value="1"/>
</dbReference>
<dbReference type="GO" id="GO:0005829">
    <property type="term" value="C:cytosol"/>
    <property type="evidence" value="ECO:0007669"/>
    <property type="project" value="TreeGrafter"/>
</dbReference>
<feature type="domain" description="Ribosome maturation factor RimP N-terminal" evidence="4">
    <location>
        <begin position="12"/>
        <end position="84"/>
    </location>
</feature>
<dbReference type="InterPro" id="IPR036847">
    <property type="entry name" value="RimP_C_sf"/>
</dbReference>
<keyword evidence="1 3" id="KW-0963">Cytoplasm</keyword>
<dbReference type="GO" id="GO:0006412">
    <property type="term" value="P:translation"/>
    <property type="evidence" value="ECO:0007669"/>
    <property type="project" value="TreeGrafter"/>
</dbReference>
<comment type="similarity">
    <text evidence="3">Belongs to the RimP family.</text>
</comment>
<dbReference type="Proteomes" id="UP000232638">
    <property type="component" value="Chromosome"/>
</dbReference>
<sequence length="163" mass="17539">MQPVDSTLTQLARRVVEPMGYELVGVEHFQRGGGASTLRIYIDHANGVTLDDCTLVSHQLSGVLDVEDPLPGHYDLEVSSPGLDRPLVFAEHFARFAGQRIKVRLAEKVEGRRNLEGVLLGLGSATGGNAVVRLEAEGRTWDLPLAALESARLIPDLAAAAHP</sequence>
<proteinExistence type="inferred from homology"/>
<evidence type="ECO:0000256" key="3">
    <source>
        <dbReference type="HAMAP-Rule" id="MF_01077"/>
    </source>
</evidence>
<dbReference type="InterPro" id="IPR003728">
    <property type="entry name" value="Ribosome_maturation_RimP"/>
</dbReference>
<dbReference type="AlphaFoldDB" id="A0A2K8U7W0"/>
<keyword evidence="7" id="KW-1185">Reference proteome</keyword>
<dbReference type="RefSeq" id="WP_100918918.1">
    <property type="nucleotide sequence ID" value="NZ_CP020370.1"/>
</dbReference>
<reference evidence="6 7" key="1">
    <citation type="submission" date="2017-03" db="EMBL/GenBank/DDBJ databases">
        <title>Complete genome sequence of Candidatus 'Thiodictyon syntrophicum' sp. nov. strain Cad16T, a photolithoautotroph purple sulfur bacterium isolated from an alpine meromictic lake.</title>
        <authorList>
            <person name="Luedin S.M."/>
            <person name="Pothier J.F."/>
            <person name="Danza F."/>
            <person name="Storelli N."/>
            <person name="Wittwer M."/>
            <person name="Tonolla M."/>
        </authorList>
    </citation>
    <scope>NUCLEOTIDE SEQUENCE [LARGE SCALE GENOMIC DNA]</scope>
    <source>
        <strain evidence="6 7">Cad16T</strain>
    </source>
</reference>
<feature type="domain" description="Ribosome maturation factor RimP C-terminal" evidence="5">
    <location>
        <begin position="89"/>
        <end position="156"/>
    </location>
</feature>
<dbReference type="GO" id="GO:0000028">
    <property type="term" value="P:ribosomal small subunit assembly"/>
    <property type="evidence" value="ECO:0007669"/>
    <property type="project" value="TreeGrafter"/>
</dbReference>
<dbReference type="PANTHER" id="PTHR33867:SF1">
    <property type="entry name" value="RIBOSOME MATURATION FACTOR RIMP"/>
    <property type="match status" value="1"/>
</dbReference>
<dbReference type="InterPro" id="IPR028998">
    <property type="entry name" value="RimP_C"/>
</dbReference>
<evidence type="ECO:0000313" key="7">
    <source>
        <dbReference type="Proteomes" id="UP000232638"/>
    </source>
</evidence>
<organism evidence="6 7">
    <name type="scientific">Candidatus Thiodictyon syntrophicum</name>
    <dbReference type="NCBI Taxonomy" id="1166950"/>
    <lineage>
        <taxon>Bacteria</taxon>
        <taxon>Pseudomonadati</taxon>
        <taxon>Pseudomonadota</taxon>
        <taxon>Gammaproteobacteria</taxon>
        <taxon>Chromatiales</taxon>
        <taxon>Chromatiaceae</taxon>
        <taxon>Thiodictyon</taxon>
    </lineage>
</organism>
<dbReference type="Pfam" id="PF17384">
    <property type="entry name" value="DUF150_C"/>
    <property type="match status" value="1"/>
</dbReference>
<evidence type="ECO:0000259" key="5">
    <source>
        <dbReference type="Pfam" id="PF17384"/>
    </source>
</evidence>
<dbReference type="Gene3D" id="3.30.300.70">
    <property type="entry name" value="RimP-like superfamily, N-terminal"/>
    <property type="match status" value="1"/>
</dbReference>
<dbReference type="Gene3D" id="2.30.30.180">
    <property type="entry name" value="Ribosome maturation factor RimP, C-terminal domain"/>
    <property type="match status" value="1"/>
</dbReference>
<evidence type="ECO:0000259" key="4">
    <source>
        <dbReference type="Pfam" id="PF02576"/>
    </source>
</evidence>
<dbReference type="HAMAP" id="MF_01077">
    <property type="entry name" value="RimP"/>
    <property type="match status" value="1"/>
</dbReference>
<protein>
    <recommendedName>
        <fullName evidence="3">Ribosome maturation factor RimP</fullName>
    </recommendedName>
</protein>
<dbReference type="SUPFAM" id="SSF74942">
    <property type="entry name" value="YhbC-like, C-terminal domain"/>
    <property type="match status" value="1"/>
</dbReference>
<dbReference type="PANTHER" id="PTHR33867">
    <property type="entry name" value="RIBOSOME MATURATION FACTOR RIMP"/>
    <property type="match status" value="1"/>
</dbReference>
<dbReference type="InterPro" id="IPR035956">
    <property type="entry name" value="RimP_N_sf"/>
</dbReference>
<comment type="function">
    <text evidence="3">Required for maturation of 30S ribosomal subunits.</text>
</comment>
<evidence type="ECO:0000256" key="2">
    <source>
        <dbReference type="ARBA" id="ARBA00022517"/>
    </source>
</evidence>
<dbReference type="OrthoDB" id="9805006at2"/>
<dbReference type="Pfam" id="PF02576">
    <property type="entry name" value="RimP_N"/>
    <property type="match status" value="1"/>
</dbReference>
<name>A0A2K8U7W0_9GAMM</name>
<evidence type="ECO:0000313" key="6">
    <source>
        <dbReference type="EMBL" id="AUB81141.1"/>
    </source>
</evidence>
<dbReference type="FunFam" id="3.30.300.70:FF:000001">
    <property type="entry name" value="Ribosome maturation factor RimP"/>
    <property type="match status" value="1"/>
</dbReference>
<dbReference type="EMBL" id="CP020370">
    <property type="protein sequence ID" value="AUB81141.1"/>
    <property type="molecule type" value="Genomic_DNA"/>
</dbReference>
<dbReference type="KEGG" id="tsy:THSYN_09365"/>
<dbReference type="SUPFAM" id="SSF75420">
    <property type="entry name" value="YhbC-like, N-terminal domain"/>
    <property type="match status" value="1"/>
</dbReference>